<feature type="transmembrane region" description="Helical" evidence="6">
    <location>
        <begin position="20"/>
        <end position="41"/>
    </location>
</feature>
<reference evidence="8" key="1">
    <citation type="submission" date="2022-04" db="EMBL/GenBank/DDBJ databases">
        <title>Whole genome sequence of Sphaerotilus sp. FB-5.</title>
        <authorList>
            <person name="Takeda M."/>
            <person name="Narihara S."/>
            <person name="Akimoto M."/>
            <person name="Akimoto R."/>
            <person name="Nishiyashiki S."/>
            <person name="Murakami T."/>
        </authorList>
    </citation>
    <scope>NUCLEOTIDE SEQUENCE</scope>
    <source>
        <strain evidence="8">FB-5</strain>
    </source>
</reference>
<evidence type="ECO:0000313" key="8">
    <source>
        <dbReference type="EMBL" id="BDI06086.1"/>
    </source>
</evidence>
<dbReference type="EMBL" id="AP025730">
    <property type="protein sequence ID" value="BDI06086.1"/>
    <property type="molecule type" value="Genomic_DNA"/>
</dbReference>
<dbReference type="InterPro" id="IPR019533">
    <property type="entry name" value="Peptidase_S26"/>
</dbReference>
<evidence type="ECO:0000256" key="4">
    <source>
        <dbReference type="ARBA" id="ARBA00022764"/>
    </source>
</evidence>
<feature type="domain" description="Peptidase S26" evidence="7">
    <location>
        <begin position="29"/>
        <end position="180"/>
    </location>
</feature>
<sequence length="182" mass="19638">MNAALSRLLQLRAWLAPLGAHRGALTALLLIWVLAALRLFIDPSPRLPLLFNVTPSLPHHLVWLRQGGTKLRRGDLVVYRFEGEAAADRPGLRGQPFFKVLRGLPGDVVTVTSQSVALNGEPMGVAKTHSVDGRALHPIAAGVIPPGHFYVQGTGPDSFDSRYKESGLVRADQVLGTAVVLF</sequence>
<evidence type="ECO:0000259" key="7">
    <source>
        <dbReference type="Pfam" id="PF10502"/>
    </source>
</evidence>
<name>A0ABM7YNQ6_9BURK</name>
<dbReference type="Proteomes" id="UP001057498">
    <property type="component" value="Chromosome"/>
</dbReference>
<evidence type="ECO:0000313" key="9">
    <source>
        <dbReference type="Proteomes" id="UP001057498"/>
    </source>
</evidence>
<evidence type="ECO:0000256" key="2">
    <source>
        <dbReference type="ARBA" id="ARBA00005849"/>
    </source>
</evidence>
<dbReference type="NCBIfam" id="TIGR02771">
    <property type="entry name" value="TraF_Ti"/>
    <property type="match status" value="1"/>
</dbReference>
<keyword evidence="6" id="KW-1133">Transmembrane helix</keyword>
<dbReference type="SUPFAM" id="SSF51306">
    <property type="entry name" value="LexA/Signal peptidase"/>
    <property type="match status" value="1"/>
</dbReference>
<dbReference type="InterPro" id="IPR036286">
    <property type="entry name" value="LexA/Signal_pep-like_sf"/>
</dbReference>
<accession>A0ABM7YNQ6</accession>
<keyword evidence="5" id="KW-0184">Conjugation</keyword>
<comment type="similarity">
    <text evidence="2">Belongs to the peptidase S26C family.</text>
</comment>
<keyword evidence="6" id="KW-0812">Transmembrane</keyword>
<dbReference type="Pfam" id="PF10502">
    <property type="entry name" value="Peptidase_S26"/>
    <property type="match status" value="1"/>
</dbReference>
<evidence type="ECO:0000256" key="5">
    <source>
        <dbReference type="ARBA" id="ARBA00022971"/>
    </source>
</evidence>
<keyword evidence="3" id="KW-0732">Signal</keyword>
<keyword evidence="6" id="KW-0472">Membrane</keyword>
<dbReference type="Gene3D" id="2.10.109.10">
    <property type="entry name" value="Umud Fragment, subunit A"/>
    <property type="match status" value="1"/>
</dbReference>
<keyword evidence="9" id="KW-1185">Reference proteome</keyword>
<evidence type="ECO:0000256" key="6">
    <source>
        <dbReference type="SAM" id="Phobius"/>
    </source>
</evidence>
<gene>
    <name evidence="8" type="ORF">CATMQ487_30560</name>
</gene>
<dbReference type="InterPro" id="IPR014139">
    <property type="entry name" value="Peptidase_S26C_TraF"/>
</dbReference>
<proteinExistence type="inferred from homology"/>
<evidence type="ECO:0000256" key="1">
    <source>
        <dbReference type="ARBA" id="ARBA00004418"/>
    </source>
</evidence>
<evidence type="ECO:0000256" key="3">
    <source>
        <dbReference type="ARBA" id="ARBA00022729"/>
    </source>
</evidence>
<organism evidence="8 9">
    <name type="scientific">Sphaerotilus microaerophilus</name>
    <dbReference type="NCBI Taxonomy" id="2914710"/>
    <lineage>
        <taxon>Bacteria</taxon>
        <taxon>Pseudomonadati</taxon>
        <taxon>Pseudomonadota</taxon>
        <taxon>Betaproteobacteria</taxon>
        <taxon>Burkholderiales</taxon>
        <taxon>Sphaerotilaceae</taxon>
        <taxon>Sphaerotilus</taxon>
    </lineage>
</organism>
<protein>
    <recommendedName>
        <fullName evidence="7">Peptidase S26 domain-containing protein</fullName>
    </recommendedName>
</protein>
<comment type="subcellular location">
    <subcellularLocation>
        <location evidence="1">Periplasm</location>
    </subcellularLocation>
</comment>
<keyword evidence="4" id="KW-0574">Periplasm</keyword>